<sequence length="512" mass="55784">MMKRKVFYVLPALAAATSCGVQGGTERPNILLIVADDLGMGDLGAYGATALSTPHIDSLFSSGIRFDNAYATSATSTPSRYAMFTGMYPWRNSEAKILPGDAPLIIDVDQPTMPKMLQDAGYQTAAIGKWHLGMGNGNVDWNKEISPSANTVGFDYTCLIAATNDRVPTVYVRNGLVVGLDPEDPIYVDYNKNFEGEPTALTNPEMLKMRWDHGHNNSIVNGIPRIGFMKGGEKARWVDEDMADYFVSEVKNYVDNLEPGKPFFLYYGLHEPHVPRAPHQRFVGATGLGPRGDAIVEADWCVGEVLAYLDSKGYLDNTIVIFTSDNGPVINDGYCDNAVELLGSHDPRCGTRGGKYSLFDGGTHIPMAVAWKGKVKPGVSDDIVTQLDFFASIGKLVGGTVPEGLDSEEHLDAFLGKPGDSRDGIVHEAQGKLAYRSGNYSLIPPYGGPARNITGNELGNLKEWSLFDLTRDRGEVRSIASENKALTDSLKACFLDIVGDYYNPKVKEEELK</sequence>
<dbReference type="InterPro" id="IPR000917">
    <property type="entry name" value="Sulfatase_N"/>
</dbReference>
<evidence type="ECO:0000259" key="5">
    <source>
        <dbReference type="Pfam" id="PF00884"/>
    </source>
</evidence>
<reference evidence="6" key="2">
    <citation type="journal article" date="2021" name="PeerJ">
        <title>Extensive microbial diversity within the chicken gut microbiome revealed by metagenomics and culture.</title>
        <authorList>
            <person name="Gilroy R."/>
            <person name="Ravi A."/>
            <person name="Getino M."/>
            <person name="Pursley I."/>
            <person name="Horton D.L."/>
            <person name="Alikhan N.F."/>
            <person name="Baker D."/>
            <person name="Gharbi K."/>
            <person name="Hall N."/>
            <person name="Watson M."/>
            <person name="Adriaenssens E.M."/>
            <person name="Foster-Nyarko E."/>
            <person name="Jarju S."/>
            <person name="Secka A."/>
            <person name="Antonio M."/>
            <person name="Oren A."/>
            <person name="Chaudhuri R.R."/>
            <person name="La Ragione R."/>
            <person name="Hildebrand F."/>
            <person name="Pallen M.J."/>
        </authorList>
    </citation>
    <scope>NUCLEOTIDE SEQUENCE</scope>
    <source>
        <strain evidence="6">20514</strain>
    </source>
</reference>
<evidence type="ECO:0000256" key="3">
    <source>
        <dbReference type="PIRSR" id="PIRSR600917-52"/>
    </source>
</evidence>
<gene>
    <name evidence="6" type="ORF">IAC29_03855</name>
</gene>
<comment type="PTM">
    <text evidence="3">The conversion to 3-oxoalanine (also known as C-formylglycine, FGly), of a serine or cysteine residue in prokaryotes and of a cysteine residue in eukaryotes, is critical for catalytic activity.</text>
</comment>
<proteinExistence type="inferred from homology"/>
<organism evidence="6 7">
    <name type="scientific">Candidatus Cryptobacteroides merdigallinarum</name>
    <dbReference type="NCBI Taxonomy" id="2840770"/>
    <lineage>
        <taxon>Bacteria</taxon>
        <taxon>Pseudomonadati</taxon>
        <taxon>Bacteroidota</taxon>
        <taxon>Bacteroidia</taxon>
        <taxon>Bacteroidales</taxon>
        <taxon>Candidatus Cryptobacteroides</taxon>
    </lineage>
</organism>
<feature type="modified residue" description="3-oxoalanine (Ser)" evidence="3">
    <location>
        <position position="76"/>
    </location>
</feature>
<dbReference type="PANTHER" id="PTHR43751:SF7">
    <property type="entry name" value="ARYLSULPHATASE A"/>
    <property type="match status" value="1"/>
</dbReference>
<dbReference type="PROSITE" id="PS00149">
    <property type="entry name" value="SULFATASE_2"/>
    <property type="match status" value="1"/>
</dbReference>
<feature type="chain" id="PRO_5039725616" evidence="4">
    <location>
        <begin position="24"/>
        <end position="512"/>
    </location>
</feature>
<dbReference type="PROSITE" id="PS51257">
    <property type="entry name" value="PROKAR_LIPOPROTEIN"/>
    <property type="match status" value="1"/>
</dbReference>
<dbReference type="GO" id="GO:0016787">
    <property type="term" value="F:hydrolase activity"/>
    <property type="evidence" value="ECO:0007669"/>
    <property type="project" value="UniProtKB-KW"/>
</dbReference>
<keyword evidence="4" id="KW-0732">Signal</keyword>
<accession>A0A9D9ENJ1</accession>
<dbReference type="Proteomes" id="UP000810252">
    <property type="component" value="Unassembled WGS sequence"/>
</dbReference>
<evidence type="ECO:0000313" key="6">
    <source>
        <dbReference type="EMBL" id="MBO8448389.1"/>
    </source>
</evidence>
<dbReference type="SUPFAM" id="SSF53649">
    <property type="entry name" value="Alkaline phosphatase-like"/>
    <property type="match status" value="1"/>
</dbReference>
<comment type="similarity">
    <text evidence="1">Belongs to the sulfatase family.</text>
</comment>
<dbReference type="InterPro" id="IPR024607">
    <property type="entry name" value="Sulfatase_CS"/>
</dbReference>
<comment type="caution">
    <text evidence="6">The sequence shown here is derived from an EMBL/GenBank/DDBJ whole genome shotgun (WGS) entry which is preliminary data.</text>
</comment>
<dbReference type="EMBL" id="JADIMQ010000052">
    <property type="protein sequence ID" value="MBO8448389.1"/>
    <property type="molecule type" value="Genomic_DNA"/>
</dbReference>
<evidence type="ECO:0000256" key="2">
    <source>
        <dbReference type="ARBA" id="ARBA00022801"/>
    </source>
</evidence>
<dbReference type="InterPro" id="IPR052701">
    <property type="entry name" value="GAG_Ulvan_Degrading_Sulfatases"/>
</dbReference>
<reference evidence="6" key="1">
    <citation type="submission" date="2020-10" db="EMBL/GenBank/DDBJ databases">
        <authorList>
            <person name="Gilroy R."/>
        </authorList>
    </citation>
    <scope>NUCLEOTIDE SEQUENCE</scope>
    <source>
        <strain evidence="6">20514</strain>
    </source>
</reference>
<feature type="signal peptide" evidence="4">
    <location>
        <begin position="1"/>
        <end position="23"/>
    </location>
</feature>
<dbReference type="PANTHER" id="PTHR43751">
    <property type="entry name" value="SULFATASE"/>
    <property type="match status" value="1"/>
</dbReference>
<name>A0A9D9ENJ1_9BACT</name>
<keyword evidence="2 6" id="KW-0378">Hydrolase</keyword>
<dbReference type="Pfam" id="PF00884">
    <property type="entry name" value="Sulfatase"/>
    <property type="match status" value="1"/>
</dbReference>
<evidence type="ECO:0000256" key="1">
    <source>
        <dbReference type="ARBA" id="ARBA00008779"/>
    </source>
</evidence>
<dbReference type="Gene3D" id="3.30.1120.10">
    <property type="match status" value="1"/>
</dbReference>
<dbReference type="Gene3D" id="3.40.720.10">
    <property type="entry name" value="Alkaline Phosphatase, subunit A"/>
    <property type="match status" value="1"/>
</dbReference>
<protein>
    <submittedName>
        <fullName evidence="6">Sulfatase-like hydrolase/transferase</fullName>
    </submittedName>
</protein>
<feature type="domain" description="Sulfatase N-terminal" evidence="5">
    <location>
        <begin position="28"/>
        <end position="398"/>
    </location>
</feature>
<dbReference type="PROSITE" id="PS00523">
    <property type="entry name" value="SULFATASE_1"/>
    <property type="match status" value="1"/>
</dbReference>
<dbReference type="AlphaFoldDB" id="A0A9D9ENJ1"/>
<dbReference type="InterPro" id="IPR017850">
    <property type="entry name" value="Alkaline_phosphatase_core_sf"/>
</dbReference>
<evidence type="ECO:0000256" key="4">
    <source>
        <dbReference type="SAM" id="SignalP"/>
    </source>
</evidence>
<evidence type="ECO:0000313" key="7">
    <source>
        <dbReference type="Proteomes" id="UP000810252"/>
    </source>
</evidence>